<evidence type="ECO:0000313" key="2">
    <source>
        <dbReference type="Proteomes" id="UP000887159"/>
    </source>
</evidence>
<keyword evidence="2" id="KW-1185">Reference proteome</keyword>
<reference evidence="1" key="1">
    <citation type="submission" date="2020-08" db="EMBL/GenBank/DDBJ databases">
        <title>Multicomponent nature underlies the extraordinary mechanical properties of spider dragline silk.</title>
        <authorList>
            <person name="Kono N."/>
            <person name="Nakamura H."/>
            <person name="Mori M."/>
            <person name="Yoshida Y."/>
            <person name="Ohtoshi R."/>
            <person name="Malay A.D."/>
            <person name="Moran D.A.P."/>
            <person name="Tomita M."/>
            <person name="Numata K."/>
            <person name="Arakawa K."/>
        </authorList>
    </citation>
    <scope>NUCLEOTIDE SEQUENCE</scope>
</reference>
<evidence type="ECO:0000313" key="1">
    <source>
        <dbReference type="EMBL" id="GFY14446.1"/>
    </source>
</evidence>
<dbReference type="AlphaFoldDB" id="A0A8X6SLN7"/>
<name>A0A8X6SLN7_TRICX</name>
<dbReference type="Proteomes" id="UP000887159">
    <property type="component" value="Unassembled WGS sequence"/>
</dbReference>
<accession>A0A8X6SLN7</accession>
<sequence length="130" mass="15029">MKSAILKELIDIKEEQIMANEEFEAVTVVVTGLKPVKIGVEKLCSQNGTLLTAEGKAEVDRPLHHHRRQYEHLLKFERRRIIGMMEAGWSARRIVCQAGHSDLTARWCWDQCTEEKSFTRRPGSERPTRE</sequence>
<proteinExistence type="predicted"/>
<dbReference type="EMBL" id="BMAU01021329">
    <property type="protein sequence ID" value="GFY14446.1"/>
    <property type="molecule type" value="Genomic_DNA"/>
</dbReference>
<gene>
    <name evidence="1" type="primary">X975_14237</name>
    <name evidence="1" type="ORF">TNCV_1315001</name>
</gene>
<comment type="caution">
    <text evidence="1">The sequence shown here is derived from an EMBL/GenBank/DDBJ whole genome shotgun (WGS) entry which is preliminary data.</text>
</comment>
<protein>
    <submittedName>
        <fullName evidence="1">Transposable element Tcb2 transposase</fullName>
    </submittedName>
</protein>
<organism evidence="1 2">
    <name type="scientific">Trichonephila clavipes</name>
    <name type="common">Golden silk orbweaver</name>
    <name type="synonym">Nephila clavipes</name>
    <dbReference type="NCBI Taxonomy" id="2585209"/>
    <lineage>
        <taxon>Eukaryota</taxon>
        <taxon>Metazoa</taxon>
        <taxon>Ecdysozoa</taxon>
        <taxon>Arthropoda</taxon>
        <taxon>Chelicerata</taxon>
        <taxon>Arachnida</taxon>
        <taxon>Araneae</taxon>
        <taxon>Araneomorphae</taxon>
        <taxon>Entelegynae</taxon>
        <taxon>Araneoidea</taxon>
        <taxon>Nephilidae</taxon>
        <taxon>Trichonephila</taxon>
    </lineage>
</organism>